<evidence type="ECO:0000259" key="3">
    <source>
        <dbReference type="PROSITE" id="PS51462"/>
    </source>
</evidence>
<dbReference type="CDD" id="cd18879">
    <property type="entry name" value="NUDIX_Hydrolase"/>
    <property type="match status" value="1"/>
</dbReference>
<comment type="cofactor">
    <cofactor evidence="1">
        <name>Mg(2+)</name>
        <dbReference type="ChEBI" id="CHEBI:18420"/>
    </cofactor>
</comment>
<comment type="caution">
    <text evidence="4">The sequence shown here is derived from an EMBL/GenBank/DDBJ whole genome shotgun (WGS) entry which is preliminary data.</text>
</comment>
<keyword evidence="2" id="KW-0378">Hydrolase</keyword>
<dbReference type="InterPro" id="IPR020084">
    <property type="entry name" value="NUDIX_hydrolase_CS"/>
</dbReference>
<dbReference type="EMBL" id="JABAHY010000001">
    <property type="protein sequence ID" value="NLS08968.1"/>
    <property type="molecule type" value="Genomic_DNA"/>
</dbReference>
<proteinExistence type="predicted"/>
<evidence type="ECO:0000256" key="1">
    <source>
        <dbReference type="ARBA" id="ARBA00001946"/>
    </source>
</evidence>
<dbReference type="PANTHER" id="PTHR43046:SF16">
    <property type="entry name" value="ADP-RIBOSE PYROPHOSPHATASE YJHB-RELATED"/>
    <property type="match status" value="1"/>
</dbReference>
<sequence length="166" mass="18243">MATPEYIKDLRTQIGHQELFLPAVTAVVLKRTDDDGTELETPEVLLVKRSDDGRWGATAGILEPGEEPAAAAAREVQEETTVLAEPVRVTGVSDHGQVVYPNGDACRFLDIAFELKYRSGEPAPGDDESTAAAWYPVDQLPEPFVEQHRERIRWALDSGAPGQFKD</sequence>
<feature type="domain" description="Nudix hydrolase" evidence="3">
    <location>
        <begin position="19"/>
        <end position="157"/>
    </location>
</feature>
<evidence type="ECO:0000256" key="2">
    <source>
        <dbReference type="ARBA" id="ARBA00022801"/>
    </source>
</evidence>
<dbReference type="Gene3D" id="3.90.79.10">
    <property type="entry name" value="Nucleoside Triphosphate Pyrophosphohydrolase"/>
    <property type="match status" value="1"/>
</dbReference>
<dbReference type="PROSITE" id="PS51462">
    <property type="entry name" value="NUDIX"/>
    <property type="match status" value="1"/>
</dbReference>
<dbReference type="Proteomes" id="UP000523139">
    <property type="component" value="Unassembled WGS sequence"/>
</dbReference>
<dbReference type="Pfam" id="PF00293">
    <property type="entry name" value="NUDIX"/>
    <property type="match status" value="1"/>
</dbReference>
<protein>
    <submittedName>
        <fullName evidence="4">NUDIX domain-containing protein</fullName>
    </submittedName>
</protein>
<dbReference type="InterPro" id="IPR015797">
    <property type="entry name" value="NUDIX_hydrolase-like_dom_sf"/>
</dbReference>
<name>A0A7X8TJ09_9MICC</name>
<dbReference type="InterPro" id="IPR000086">
    <property type="entry name" value="NUDIX_hydrolase_dom"/>
</dbReference>
<keyword evidence="5" id="KW-1185">Reference proteome</keyword>
<dbReference type="PROSITE" id="PS00893">
    <property type="entry name" value="NUDIX_BOX"/>
    <property type="match status" value="1"/>
</dbReference>
<gene>
    <name evidence="4" type="ORF">HGQ17_02905</name>
</gene>
<dbReference type="RefSeq" id="WP_168886432.1">
    <property type="nucleotide sequence ID" value="NZ_JABAHY010000001.1"/>
</dbReference>
<organism evidence="4 5">
    <name type="scientific">Nesterenkonia sedimenti</name>
    <dbReference type="NCBI Taxonomy" id="1463632"/>
    <lineage>
        <taxon>Bacteria</taxon>
        <taxon>Bacillati</taxon>
        <taxon>Actinomycetota</taxon>
        <taxon>Actinomycetes</taxon>
        <taxon>Micrococcales</taxon>
        <taxon>Micrococcaceae</taxon>
        <taxon>Nesterenkonia</taxon>
    </lineage>
</organism>
<dbReference type="GO" id="GO:0016787">
    <property type="term" value="F:hydrolase activity"/>
    <property type="evidence" value="ECO:0007669"/>
    <property type="project" value="UniProtKB-KW"/>
</dbReference>
<evidence type="ECO:0000313" key="4">
    <source>
        <dbReference type="EMBL" id="NLS08968.1"/>
    </source>
</evidence>
<accession>A0A7X8TJ09</accession>
<dbReference type="PANTHER" id="PTHR43046">
    <property type="entry name" value="GDP-MANNOSE MANNOSYL HYDROLASE"/>
    <property type="match status" value="1"/>
</dbReference>
<dbReference type="SUPFAM" id="SSF55811">
    <property type="entry name" value="Nudix"/>
    <property type="match status" value="1"/>
</dbReference>
<reference evidence="4 5" key="1">
    <citation type="submission" date="2020-04" db="EMBL/GenBank/DDBJ databases">
        <title>Nesterenkonia sp. nov., isolated from marine sediment.</title>
        <authorList>
            <person name="Zhang G."/>
        </authorList>
    </citation>
    <scope>NUCLEOTIDE SEQUENCE [LARGE SCALE GENOMIC DNA]</scope>
    <source>
        <strain evidence="4 5">MY13</strain>
    </source>
</reference>
<dbReference type="AlphaFoldDB" id="A0A7X8TJ09"/>
<evidence type="ECO:0000313" key="5">
    <source>
        <dbReference type="Proteomes" id="UP000523139"/>
    </source>
</evidence>